<evidence type="ECO:0000256" key="1">
    <source>
        <dbReference type="SAM" id="Phobius"/>
    </source>
</evidence>
<keyword evidence="1" id="KW-0472">Membrane</keyword>
<gene>
    <name evidence="2" type="ORF">WDU93_10080</name>
</gene>
<dbReference type="RefSeq" id="WP_259977657.1">
    <property type="nucleotide sequence ID" value="NZ_JBBDGN010000008.1"/>
</dbReference>
<name>A0ABU8LME2_9MICO</name>
<accession>A0ABU8LME2</accession>
<dbReference type="EMBL" id="JBBDGN010000008">
    <property type="protein sequence ID" value="MEJ1092044.1"/>
    <property type="molecule type" value="Genomic_DNA"/>
</dbReference>
<feature type="transmembrane region" description="Helical" evidence="1">
    <location>
        <begin position="6"/>
        <end position="31"/>
    </location>
</feature>
<keyword evidence="1" id="KW-0812">Transmembrane</keyword>
<keyword evidence="1" id="KW-1133">Transmembrane helix</keyword>
<evidence type="ECO:0000313" key="3">
    <source>
        <dbReference type="Proteomes" id="UP001366085"/>
    </source>
</evidence>
<evidence type="ECO:0000313" key="2">
    <source>
        <dbReference type="EMBL" id="MEJ1092044.1"/>
    </source>
</evidence>
<protein>
    <submittedName>
        <fullName evidence="2">Uncharacterized protein</fullName>
    </submittedName>
</protein>
<dbReference type="Proteomes" id="UP001366085">
    <property type="component" value="Unassembled WGS sequence"/>
</dbReference>
<sequence>MQRDDLGFAGLLVVIAFAFILTMGASGVLLAGRARRRRDRAEAAAAEKETGDA</sequence>
<proteinExistence type="predicted"/>
<organism evidence="2 3">
    <name type="scientific">Microbacterium istanbulense</name>
    <dbReference type="NCBI Taxonomy" id="3122049"/>
    <lineage>
        <taxon>Bacteria</taxon>
        <taxon>Bacillati</taxon>
        <taxon>Actinomycetota</taxon>
        <taxon>Actinomycetes</taxon>
        <taxon>Micrococcales</taxon>
        <taxon>Microbacteriaceae</taxon>
        <taxon>Microbacterium</taxon>
    </lineage>
</organism>
<keyword evidence="3" id="KW-1185">Reference proteome</keyword>
<reference evidence="2 3" key="1">
    <citation type="submission" date="2024-02" db="EMBL/GenBank/DDBJ databases">
        <authorList>
            <person name="Saticioglu I.B."/>
        </authorList>
    </citation>
    <scope>NUCLEOTIDE SEQUENCE [LARGE SCALE GENOMIC DNA]</scope>
    <source>
        <strain evidence="2 3">Mu-43</strain>
    </source>
</reference>
<comment type="caution">
    <text evidence="2">The sequence shown here is derived from an EMBL/GenBank/DDBJ whole genome shotgun (WGS) entry which is preliminary data.</text>
</comment>